<dbReference type="AlphaFoldDB" id="A0A4U6QDW2"/>
<dbReference type="InterPro" id="IPR002347">
    <property type="entry name" value="SDR_fam"/>
</dbReference>
<proteinExistence type="inferred from homology"/>
<dbReference type="InterPro" id="IPR020904">
    <property type="entry name" value="Sc_DH/Rdtase_CS"/>
</dbReference>
<dbReference type="PANTHER" id="PTHR42760">
    <property type="entry name" value="SHORT-CHAIN DEHYDROGENASES/REDUCTASES FAMILY MEMBER"/>
    <property type="match status" value="1"/>
</dbReference>
<dbReference type="Proteomes" id="UP000306985">
    <property type="component" value="Unassembled WGS sequence"/>
</dbReference>
<dbReference type="PRINTS" id="PR00081">
    <property type="entry name" value="GDHRDH"/>
</dbReference>
<dbReference type="NCBIfam" id="NF005559">
    <property type="entry name" value="PRK07231.1"/>
    <property type="match status" value="1"/>
</dbReference>
<evidence type="ECO:0000256" key="2">
    <source>
        <dbReference type="ARBA" id="ARBA00023002"/>
    </source>
</evidence>
<comment type="caution">
    <text evidence="4">The sequence shown here is derived from an EMBL/GenBank/DDBJ whole genome shotgun (WGS) entry which is preliminary data.</text>
</comment>
<name>A0A4U6QDW2_9ACTN</name>
<reference evidence="4 5" key="1">
    <citation type="submission" date="2019-05" db="EMBL/GenBank/DDBJ databases">
        <title>Nakamurella sp. N5BH11, whole genome shotgun sequence.</title>
        <authorList>
            <person name="Tuo L."/>
        </authorList>
    </citation>
    <scope>NUCLEOTIDE SEQUENCE [LARGE SCALE GENOMIC DNA]</scope>
    <source>
        <strain evidence="4 5">N5BH11</strain>
    </source>
</reference>
<dbReference type="Pfam" id="PF13561">
    <property type="entry name" value="adh_short_C2"/>
    <property type="match status" value="1"/>
</dbReference>
<accession>A0A4U6QDW2</accession>
<dbReference type="PRINTS" id="PR00080">
    <property type="entry name" value="SDRFAMILY"/>
</dbReference>
<evidence type="ECO:0000313" key="4">
    <source>
        <dbReference type="EMBL" id="TKV58407.1"/>
    </source>
</evidence>
<gene>
    <name evidence="4" type="ORF">FDO65_12610</name>
</gene>
<evidence type="ECO:0000256" key="1">
    <source>
        <dbReference type="ARBA" id="ARBA00006484"/>
    </source>
</evidence>
<keyword evidence="5" id="KW-1185">Reference proteome</keyword>
<dbReference type="EC" id="1.1.1.47" evidence="4"/>
<dbReference type="RefSeq" id="WP_137450070.1">
    <property type="nucleotide sequence ID" value="NZ_SZZH01000003.1"/>
</dbReference>
<dbReference type="FunFam" id="3.40.50.720:FF:000084">
    <property type="entry name" value="Short-chain dehydrogenase reductase"/>
    <property type="match status" value="1"/>
</dbReference>
<keyword evidence="2 4" id="KW-0560">Oxidoreductase</keyword>
<comment type="similarity">
    <text evidence="1">Belongs to the short-chain dehydrogenases/reductases (SDR) family.</text>
</comment>
<evidence type="ECO:0000313" key="5">
    <source>
        <dbReference type="Proteomes" id="UP000306985"/>
    </source>
</evidence>
<sequence length="254" mass="26247">MTGRLEGKVALITGAASGIGRRTAERFADEGAIVVVGDLDEAGALAAAEHLGRDALGLRLDVTDADSVAAAVASVVAQRGRLDVLVNNAGVTITGAAHDLAEDDWDREMRVNVKSVYLMSRAAWPHLVASKGNIVNTASIAALWAIPADAAYCASKAAVLMLTKCMALDGARDGVRSNCVCPGYTDTPMIQGYFADQTDPASARTFAESIHPLGRLGQPDDIASAMVYLASDDASWVTGSALTVDGGLTSGIWG</sequence>
<dbReference type="Gene3D" id="3.40.50.720">
    <property type="entry name" value="NAD(P)-binding Rossmann-like Domain"/>
    <property type="match status" value="1"/>
</dbReference>
<dbReference type="PROSITE" id="PS00061">
    <property type="entry name" value="ADH_SHORT"/>
    <property type="match status" value="1"/>
</dbReference>
<protein>
    <submittedName>
        <fullName evidence="4">Glucose 1-dehydrogenase</fullName>
        <ecNumber evidence="4">1.1.1.47</ecNumber>
    </submittedName>
</protein>
<dbReference type="InterPro" id="IPR057326">
    <property type="entry name" value="KR_dom"/>
</dbReference>
<dbReference type="GO" id="GO:0047936">
    <property type="term" value="F:glucose 1-dehydrogenase [NAD(P)+] activity"/>
    <property type="evidence" value="ECO:0007669"/>
    <property type="project" value="UniProtKB-EC"/>
</dbReference>
<organism evidence="4 5">
    <name type="scientific">Nakamurella flava</name>
    <dbReference type="NCBI Taxonomy" id="2576308"/>
    <lineage>
        <taxon>Bacteria</taxon>
        <taxon>Bacillati</taxon>
        <taxon>Actinomycetota</taxon>
        <taxon>Actinomycetes</taxon>
        <taxon>Nakamurellales</taxon>
        <taxon>Nakamurellaceae</taxon>
        <taxon>Nakamurella</taxon>
    </lineage>
</organism>
<dbReference type="OrthoDB" id="7064009at2"/>
<dbReference type="EMBL" id="SZZH01000003">
    <property type="protein sequence ID" value="TKV58407.1"/>
    <property type="molecule type" value="Genomic_DNA"/>
</dbReference>
<evidence type="ECO:0000259" key="3">
    <source>
        <dbReference type="SMART" id="SM00822"/>
    </source>
</evidence>
<dbReference type="SMART" id="SM00822">
    <property type="entry name" value="PKS_KR"/>
    <property type="match status" value="1"/>
</dbReference>
<dbReference type="CDD" id="cd05233">
    <property type="entry name" value="SDR_c"/>
    <property type="match status" value="1"/>
</dbReference>
<feature type="domain" description="Ketoreductase" evidence="3">
    <location>
        <begin position="8"/>
        <end position="193"/>
    </location>
</feature>
<dbReference type="SUPFAM" id="SSF51735">
    <property type="entry name" value="NAD(P)-binding Rossmann-fold domains"/>
    <property type="match status" value="1"/>
</dbReference>
<dbReference type="InterPro" id="IPR036291">
    <property type="entry name" value="NAD(P)-bd_dom_sf"/>
</dbReference>